<dbReference type="NCBIfam" id="TIGR04183">
    <property type="entry name" value="Por_Secre_tail"/>
    <property type="match status" value="1"/>
</dbReference>
<sequence>MKNLIYILIVCASGMLAAQTEERTFSSKQEYVEYAYSNTNLTTFSSGYLLNLDYQWMDEEFNFNSYLSELRNPDKANGDKLIQMLHIMEKSDVDQTFKKTDITSPIYADFYRVTPNANMDIPLLIFDMDFERLKLDKERIVKDWSSDKPYPMFTENDAYMVNVQMAGPFITNLINPNVRFYWNNDYFLTNTEKGIKRVELTINGRTYSLFENETFRLFDHIDQELRELKIKIIYDDATTFSNTFHLNILKTNPLEGKAEKFEFDISGTIDGLKYDPELQYRIKYACGRNKLVKPFIVVAGWGPYTDNQHFNNLNIFKAKWPANFDDLYTDFNNFGLIETMRNNGYDIVICKFFPPNEHAERNANVLINLIEYINYLKNSNGSYEENVILSYSAGAIATRLALLKMEYSHLHENNIHHQTKLFISFDGEHQGANIPLAAQHMVKHMYNNSDWPNLGLYLDGLNQILEAPLTQELLHYYYKETGDVAFNETPNQGPSTFRNQLMNTFNTYNHIKNTHIPGYPSFTRNISIAQGANKGNYNNTNQQYPYPHIEGLIPFQKTYMDNKTSSQFNLQGGNEVFAWKEKISKGNWLALNQFVTNSECLVLDNAPGGTVTVNDNPLDAIVMLMTLSFPLGTPDEKKKYTQFCFTPTIFCHDIQNFDPNSSNHRMDYSMADNKLMFKSLQDYNSGNSNEFYGYPHLPYPNNHYNQVTPFDAVFSSNINEEHILCNKVERYDYLNYDEPFVRAGNSFIHPLLDFCLYEVDHENAYIQNENYGGFCRNNYTYQATIHAPKKVYIGEKVTDRTDFKKAFFQANSRINVKAGEEIIIKVGTDILAGTNSHFKIENVECIRSKSSYSTNTQNPNSENSSQRNTFDSKEDKWVNIYPNPSNGTVFLNFLEEFNIGYSYAVYSLSGQLITQGNILENKQELQLTKGVYIIKINNHEKFSTQRIIVL</sequence>
<evidence type="ECO:0000313" key="4">
    <source>
        <dbReference type="Proteomes" id="UP000236454"/>
    </source>
</evidence>
<protein>
    <submittedName>
        <fullName evidence="3">Por secretion system C-terminal sorting domain-containing protein</fullName>
    </submittedName>
</protein>
<evidence type="ECO:0000259" key="2">
    <source>
        <dbReference type="Pfam" id="PF18962"/>
    </source>
</evidence>
<dbReference type="AlphaFoldDB" id="A0A1I7BBW7"/>
<dbReference type="OrthoDB" id="4535652at2"/>
<proteinExistence type="predicted"/>
<gene>
    <name evidence="3" type="ORF">SAMN05216474_2662</name>
</gene>
<evidence type="ECO:0000313" key="3">
    <source>
        <dbReference type="EMBL" id="SFT84699.1"/>
    </source>
</evidence>
<dbReference type="RefSeq" id="WP_090251362.1">
    <property type="nucleotide sequence ID" value="NZ_FPAS01000005.1"/>
</dbReference>
<keyword evidence="4" id="KW-1185">Reference proteome</keyword>
<dbReference type="EMBL" id="FPAS01000005">
    <property type="protein sequence ID" value="SFT84699.1"/>
    <property type="molecule type" value="Genomic_DNA"/>
</dbReference>
<dbReference type="Proteomes" id="UP000236454">
    <property type="component" value="Unassembled WGS sequence"/>
</dbReference>
<dbReference type="STRING" id="477690.SAMN05216474_2662"/>
<organism evidence="3 4">
    <name type="scientific">Lishizhenia tianjinensis</name>
    <dbReference type="NCBI Taxonomy" id="477690"/>
    <lineage>
        <taxon>Bacteria</taxon>
        <taxon>Pseudomonadati</taxon>
        <taxon>Bacteroidota</taxon>
        <taxon>Flavobacteriia</taxon>
        <taxon>Flavobacteriales</taxon>
        <taxon>Crocinitomicaceae</taxon>
        <taxon>Lishizhenia</taxon>
    </lineage>
</organism>
<accession>A0A1I7BBW7</accession>
<dbReference type="Pfam" id="PF18962">
    <property type="entry name" value="Por_Secre_tail"/>
    <property type="match status" value="1"/>
</dbReference>
<keyword evidence="1" id="KW-0732">Signal</keyword>
<reference evidence="3 4" key="1">
    <citation type="submission" date="2016-10" db="EMBL/GenBank/DDBJ databases">
        <authorList>
            <person name="de Groot N.N."/>
        </authorList>
    </citation>
    <scope>NUCLEOTIDE SEQUENCE [LARGE SCALE GENOMIC DNA]</scope>
    <source>
        <strain evidence="3 4">CGMCC 1.7005</strain>
    </source>
</reference>
<name>A0A1I7BBW7_9FLAO</name>
<feature type="domain" description="Secretion system C-terminal sorting" evidence="2">
    <location>
        <begin position="880"/>
        <end position="949"/>
    </location>
</feature>
<evidence type="ECO:0000256" key="1">
    <source>
        <dbReference type="ARBA" id="ARBA00022729"/>
    </source>
</evidence>
<dbReference type="InterPro" id="IPR026444">
    <property type="entry name" value="Secre_tail"/>
</dbReference>